<keyword evidence="5" id="KW-0961">Cell wall biogenesis/degradation</keyword>
<dbReference type="InterPro" id="IPR018392">
    <property type="entry name" value="LysM"/>
</dbReference>
<gene>
    <name evidence="8" type="ORF">A1359_08885</name>
</gene>
<keyword evidence="9" id="KW-1185">Reference proteome</keyword>
<dbReference type="InterPro" id="IPR002508">
    <property type="entry name" value="MurNAc-LAA_cat"/>
</dbReference>
<dbReference type="STRING" id="980561.A1359_08885"/>
<dbReference type="InterPro" id="IPR050695">
    <property type="entry name" value="N-acetylmuramoyl_amidase_3"/>
</dbReference>
<dbReference type="CDD" id="cd00118">
    <property type="entry name" value="LysM"/>
    <property type="match status" value="1"/>
</dbReference>
<feature type="domain" description="LysM" evidence="7">
    <location>
        <begin position="445"/>
        <end position="488"/>
    </location>
</feature>
<organism evidence="8 9">
    <name type="scientific">Methylomonas lenta</name>
    <dbReference type="NCBI Taxonomy" id="980561"/>
    <lineage>
        <taxon>Bacteria</taxon>
        <taxon>Pseudomonadati</taxon>
        <taxon>Pseudomonadota</taxon>
        <taxon>Gammaproteobacteria</taxon>
        <taxon>Methylococcales</taxon>
        <taxon>Methylococcaceae</taxon>
        <taxon>Methylomonas</taxon>
    </lineage>
</organism>
<dbReference type="Proteomes" id="UP000078476">
    <property type="component" value="Unassembled WGS sequence"/>
</dbReference>
<dbReference type="CDD" id="cd02696">
    <property type="entry name" value="MurNAc-LAA"/>
    <property type="match status" value="1"/>
</dbReference>
<comment type="caution">
    <text evidence="8">The sequence shown here is derived from an EMBL/GenBank/DDBJ whole genome shotgun (WGS) entry which is preliminary data.</text>
</comment>
<evidence type="ECO:0000256" key="6">
    <source>
        <dbReference type="SAM" id="SignalP"/>
    </source>
</evidence>
<keyword evidence="4 8" id="KW-0378">Hydrolase</keyword>
<keyword evidence="6" id="KW-0732">Signal</keyword>
<dbReference type="AlphaFoldDB" id="A0A177NGD6"/>
<evidence type="ECO:0000256" key="5">
    <source>
        <dbReference type="ARBA" id="ARBA00023316"/>
    </source>
</evidence>
<reference evidence="8 9" key="1">
    <citation type="submission" date="2016-03" db="EMBL/GenBank/DDBJ databases">
        <authorList>
            <person name="Ploux O."/>
        </authorList>
    </citation>
    <scope>NUCLEOTIDE SEQUENCE [LARGE SCALE GENOMIC DNA]</scope>
    <source>
        <strain evidence="8 9">R-45370</strain>
    </source>
</reference>
<dbReference type="RefSeq" id="WP_066981803.1">
    <property type="nucleotide sequence ID" value="NZ_LUUI01000098.1"/>
</dbReference>
<dbReference type="GO" id="GO:0009253">
    <property type="term" value="P:peptidoglycan catabolic process"/>
    <property type="evidence" value="ECO:0007669"/>
    <property type="project" value="InterPro"/>
</dbReference>
<dbReference type="Pfam" id="PF11741">
    <property type="entry name" value="AMIN"/>
    <property type="match status" value="1"/>
</dbReference>
<dbReference type="Pfam" id="PF01520">
    <property type="entry name" value="Amidase_3"/>
    <property type="match status" value="1"/>
</dbReference>
<dbReference type="OrthoDB" id="9806267at2"/>
<name>A0A177NGD6_9GAMM</name>
<dbReference type="SMART" id="SM00646">
    <property type="entry name" value="Ami_3"/>
    <property type="match status" value="1"/>
</dbReference>
<evidence type="ECO:0000259" key="7">
    <source>
        <dbReference type="PROSITE" id="PS51782"/>
    </source>
</evidence>
<proteinExistence type="inferred from homology"/>
<dbReference type="PANTHER" id="PTHR30404:SF6">
    <property type="entry name" value="N-ACETYLMURAMOYL-L-ALANINE AMIDASE AMIB"/>
    <property type="match status" value="1"/>
</dbReference>
<accession>A0A177NGD6</accession>
<dbReference type="GO" id="GO:0030288">
    <property type="term" value="C:outer membrane-bounded periplasmic space"/>
    <property type="evidence" value="ECO:0007669"/>
    <property type="project" value="TreeGrafter"/>
</dbReference>
<feature type="signal peptide" evidence="6">
    <location>
        <begin position="1"/>
        <end position="22"/>
    </location>
</feature>
<dbReference type="PANTHER" id="PTHR30404">
    <property type="entry name" value="N-ACETYLMURAMOYL-L-ALANINE AMIDASE"/>
    <property type="match status" value="1"/>
</dbReference>
<dbReference type="GO" id="GO:0008745">
    <property type="term" value="F:N-acetylmuramoyl-L-alanine amidase activity"/>
    <property type="evidence" value="ECO:0007669"/>
    <property type="project" value="UniProtKB-EC"/>
</dbReference>
<comment type="catalytic activity">
    <reaction evidence="1">
        <text>Hydrolyzes the link between N-acetylmuramoyl residues and L-amino acid residues in certain cell-wall glycopeptides.</text>
        <dbReference type="EC" id="3.5.1.28"/>
    </reaction>
</comment>
<evidence type="ECO:0000313" key="9">
    <source>
        <dbReference type="Proteomes" id="UP000078476"/>
    </source>
</evidence>
<dbReference type="SUPFAM" id="SSF54106">
    <property type="entry name" value="LysM domain"/>
    <property type="match status" value="1"/>
</dbReference>
<dbReference type="SUPFAM" id="SSF53187">
    <property type="entry name" value="Zn-dependent exopeptidases"/>
    <property type="match status" value="1"/>
</dbReference>
<evidence type="ECO:0000256" key="4">
    <source>
        <dbReference type="ARBA" id="ARBA00022801"/>
    </source>
</evidence>
<sequence>MQQITRLFWLLGLSVQVMLAHAAPTQVEGLKFSSDNSGRLVFNLNAVPHYRYFMLNNPSRLVVDFDDTALAHGMEQPPANHVLAVGVRSAVRKKTNLRVVVELNAEAEIKVAAINKGKGLQLQFDLKATSSPKAAKVAKKSNTKQADNKTVVKSPVQAKKVAQKSTSKAAKAKGRDIIIAIDAGHGGKDKGAQGGNGTYEKDVVLAIAKRLQSAVNRQVGMKAVMVRDGDYFVKLNKRVNIAREANADLFVSIHADAFEDASAHGASVYTLANKGASSQLAQYLADSENAADGAAGVGDETLASVLMDLSQNASKEASQHIGNKVLKSVDTVSHLHRKSVQKAGFVVLKSPVPSILVETAFISNPQEEQRLKTRSYQDQMANAVFNGIVAHFKQYAPANTKFAQLQKSGKTATKVASSSKTSKQKLAKADVDTADKVVSTRAAQTKHVISSGETLSGIAQQYGVSMREIRSVNDMDDGNVKAGQVLQIPRSS</sequence>
<dbReference type="Gene3D" id="2.60.40.3500">
    <property type="match status" value="1"/>
</dbReference>
<dbReference type="Gene3D" id="3.40.630.40">
    <property type="entry name" value="Zn-dependent exopeptidases"/>
    <property type="match status" value="1"/>
</dbReference>
<dbReference type="GO" id="GO:0071555">
    <property type="term" value="P:cell wall organization"/>
    <property type="evidence" value="ECO:0007669"/>
    <property type="project" value="UniProtKB-KW"/>
</dbReference>
<dbReference type="EC" id="3.5.1.28" evidence="3"/>
<dbReference type="InterPro" id="IPR021731">
    <property type="entry name" value="AMIN_dom"/>
</dbReference>
<evidence type="ECO:0000256" key="2">
    <source>
        <dbReference type="ARBA" id="ARBA00010860"/>
    </source>
</evidence>
<evidence type="ECO:0000256" key="1">
    <source>
        <dbReference type="ARBA" id="ARBA00001561"/>
    </source>
</evidence>
<feature type="chain" id="PRO_5008069103" description="N-acetylmuramoyl-L-alanine amidase" evidence="6">
    <location>
        <begin position="23"/>
        <end position="492"/>
    </location>
</feature>
<evidence type="ECO:0000313" key="8">
    <source>
        <dbReference type="EMBL" id="OAI16120.1"/>
    </source>
</evidence>
<dbReference type="SMART" id="SM00257">
    <property type="entry name" value="LysM"/>
    <property type="match status" value="1"/>
</dbReference>
<protein>
    <recommendedName>
        <fullName evidence="3">N-acetylmuramoyl-L-alanine amidase</fullName>
        <ecNumber evidence="3">3.5.1.28</ecNumber>
    </recommendedName>
</protein>
<comment type="similarity">
    <text evidence="2">Belongs to the N-acetylmuramoyl-L-alanine amidase 3 family.</text>
</comment>
<dbReference type="Pfam" id="PF01476">
    <property type="entry name" value="LysM"/>
    <property type="match status" value="1"/>
</dbReference>
<dbReference type="PROSITE" id="PS51782">
    <property type="entry name" value="LYSM"/>
    <property type="match status" value="1"/>
</dbReference>
<dbReference type="Gene3D" id="3.10.350.10">
    <property type="entry name" value="LysM domain"/>
    <property type="match status" value="1"/>
</dbReference>
<evidence type="ECO:0000256" key="3">
    <source>
        <dbReference type="ARBA" id="ARBA00011901"/>
    </source>
</evidence>
<dbReference type="InterPro" id="IPR036779">
    <property type="entry name" value="LysM_dom_sf"/>
</dbReference>
<dbReference type="EMBL" id="LUUI01000098">
    <property type="protein sequence ID" value="OAI16120.1"/>
    <property type="molecule type" value="Genomic_DNA"/>
</dbReference>